<keyword evidence="2" id="KW-0472">Membrane</keyword>
<protein>
    <submittedName>
        <fullName evidence="3">DUF2550 family protein</fullName>
    </submittedName>
</protein>
<evidence type="ECO:0000313" key="4">
    <source>
        <dbReference type="Proteomes" id="UP000269289"/>
    </source>
</evidence>
<dbReference type="AlphaFoldDB" id="A0A3M2IXW3"/>
<dbReference type="InterPro" id="IPR019675">
    <property type="entry name" value="DUF2550"/>
</dbReference>
<keyword evidence="2" id="KW-1133">Transmembrane helix</keyword>
<organism evidence="3 4">
    <name type="scientific">Cellulomonas triticagri</name>
    <dbReference type="NCBI Taxonomy" id="2483352"/>
    <lineage>
        <taxon>Bacteria</taxon>
        <taxon>Bacillati</taxon>
        <taxon>Actinomycetota</taxon>
        <taxon>Actinomycetes</taxon>
        <taxon>Micrococcales</taxon>
        <taxon>Cellulomonadaceae</taxon>
        <taxon>Cellulomonas</taxon>
    </lineage>
</organism>
<gene>
    <name evidence="3" type="ORF">EBM89_18005</name>
</gene>
<dbReference type="Pfam" id="PF10739">
    <property type="entry name" value="DUF2550"/>
    <property type="match status" value="1"/>
</dbReference>
<keyword evidence="4" id="KW-1185">Reference proteome</keyword>
<feature type="region of interest" description="Disordered" evidence="1">
    <location>
        <begin position="1"/>
        <end position="46"/>
    </location>
</feature>
<sequence>MPCTAGRSRAGSCPSTATRSPWSSTPPRRSPPARPAADRPGDGRDGGVSGHHIALVALLLAALVVVVAGLAVSRWHSLTRRVGSFRSTQRRHGRWVRGIAHYGARDLYWWRLRSLAPRPEQTWPRGQIGVVERRAAVEGTEPGGPLLVRLRVAPGEEVELVMTPEAYAGLTSWLEAAPPVAHHVI</sequence>
<keyword evidence="2" id="KW-0812">Transmembrane</keyword>
<proteinExistence type="predicted"/>
<name>A0A3M2IXW3_9CELL</name>
<evidence type="ECO:0000256" key="2">
    <source>
        <dbReference type="SAM" id="Phobius"/>
    </source>
</evidence>
<evidence type="ECO:0000256" key="1">
    <source>
        <dbReference type="SAM" id="MobiDB-lite"/>
    </source>
</evidence>
<reference evidence="3 4" key="1">
    <citation type="submission" date="2018-10" db="EMBL/GenBank/DDBJ databases">
        <title>Isolation, diversity and antifungal activity of actinobacteria from wheat.</title>
        <authorList>
            <person name="Han C."/>
        </authorList>
    </citation>
    <scope>NUCLEOTIDE SEQUENCE [LARGE SCALE GENOMIC DNA]</scope>
    <source>
        <strain evidence="3 4">NEAU-YY56</strain>
    </source>
</reference>
<comment type="caution">
    <text evidence="3">The sequence shown here is derived from an EMBL/GenBank/DDBJ whole genome shotgun (WGS) entry which is preliminary data.</text>
</comment>
<feature type="compositionally biased region" description="Basic and acidic residues" evidence="1">
    <location>
        <begin position="36"/>
        <end position="45"/>
    </location>
</feature>
<feature type="transmembrane region" description="Helical" evidence="2">
    <location>
        <begin position="53"/>
        <end position="72"/>
    </location>
</feature>
<dbReference type="EMBL" id="RFFI01000138">
    <property type="protein sequence ID" value="RMI04686.1"/>
    <property type="molecule type" value="Genomic_DNA"/>
</dbReference>
<evidence type="ECO:0000313" key="3">
    <source>
        <dbReference type="EMBL" id="RMI04686.1"/>
    </source>
</evidence>
<feature type="compositionally biased region" description="Low complexity" evidence="1">
    <location>
        <begin position="14"/>
        <end position="27"/>
    </location>
</feature>
<dbReference type="Proteomes" id="UP000269289">
    <property type="component" value="Unassembled WGS sequence"/>
</dbReference>
<accession>A0A3M2IXW3</accession>